<dbReference type="InterPro" id="IPR035977">
    <property type="entry name" value="Ribosomal_bL36_sp"/>
</dbReference>
<evidence type="ECO:0000313" key="10">
    <source>
        <dbReference type="Proteomes" id="UP001515480"/>
    </source>
</evidence>
<reference evidence="9 10" key="1">
    <citation type="journal article" date="2024" name="Science">
        <title>Giant polyketide synthase enzymes in the biosynthesis of giant marine polyether toxins.</title>
        <authorList>
            <person name="Fallon T.R."/>
            <person name="Shende V.V."/>
            <person name="Wierzbicki I.H."/>
            <person name="Pendleton A.L."/>
            <person name="Watervoot N.F."/>
            <person name="Auber R.P."/>
            <person name="Gonzalez D.J."/>
            <person name="Wisecaver J.H."/>
            <person name="Moore B.S."/>
        </authorList>
    </citation>
    <scope>NUCLEOTIDE SEQUENCE [LARGE SCALE GENOMIC DNA]</scope>
    <source>
        <strain evidence="9 10">12B1</strain>
    </source>
</reference>
<sequence length="83" mass="9333">MASTLLKGSLARLLTGTLPALSSPLGAVRFMKVRTSLSKMCKLCYFVRRGKISYVYCKGPDAGRHKQRNGPTHRRGWMRIHGR</sequence>
<feature type="compositionally biased region" description="Basic residues" evidence="8">
    <location>
        <begin position="65"/>
        <end position="83"/>
    </location>
</feature>
<evidence type="ECO:0000256" key="4">
    <source>
        <dbReference type="ARBA" id="ARBA00022980"/>
    </source>
</evidence>
<comment type="caution">
    <text evidence="9">The sequence shown here is derived from an EMBL/GenBank/DDBJ whole genome shotgun (WGS) entry which is preliminary data.</text>
</comment>
<evidence type="ECO:0000313" key="9">
    <source>
        <dbReference type="EMBL" id="KAL1512172.1"/>
    </source>
</evidence>
<keyword evidence="3" id="KW-0809">Transit peptide</keyword>
<evidence type="ECO:0000256" key="6">
    <source>
        <dbReference type="ARBA" id="ARBA00023274"/>
    </source>
</evidence>
<keyword evidence="6 7" id="KW-0687">Ribonucleoprotein</keyword>
<evidence type="ECO:0000256" key="3">
    <source>
        <dbReference type="ARBA" id="ARBA00022946"/>
    </source>
</evidence>
<dbReference type="EMBL" id="JBGBPQ010000013">
    <property type="protein sequence ID" value="KAL1512172.1"/>
    <property type="molecule type" value="Genomic_DNA"/>
</dbReference>
<keyword evidence="10" id="KW-1185">Reference proteome</keyword>
<dbReference type="GO" id="GO:0006412">
    <property type="term" value="P:translation"/>
    <property type="evidence" value="ECO:0007669"/>
    <property type="project" value="InterPro"/>
</dbReference>
<evidence type="ECO:0000256" key="2">
    <source>
        <dbReference type="ARBA" id="ARBA00007645"/>
    </source>
</evidence>
<dbReference type="Proteomes" id="UP001515480">
    <property type="component" value="Unassembled WGS sequence"/>
</dbReference>
<evidence type="ECO:0000256" key="5">
    <source>
        <dbReference type="ARBA" id="ARBA00023128"/>
    </source>
</evidence>
<organism evidence="9 10">
    <name type="scientific">Prymnesium parvum</name>
    <name type="common">Toxic golden alga</name>
    <dbReference type="NCBI Taxonomy" id="97485"/>
    <lineage>
        <taxon>Eukaryota</taxon>
        <taxon>Haptista</taxon>
        <taxon>Haptophyta</taxon>
        <taxon>Prymnesiophyceae</taxon>
        <taxon>Prymnesiales</taxon>
        <taxon>Prymnesiaceae</taxon>
        <taxon>Prymnesium</taxon>
    </lineage>
</organism>
<keyword evidence="5" id="KW-0496">Mitochondrion</keyword>
<proteinExistence type="inferred from homology"/>
<comment type="similarity">
    <text evidence="2 7">Belongs to the bacterial ribosomal protein bL36 family.</text>
</comment>
<keyword evidence="4 7" id="KW-0689">Ribosomal protein</keyword>
<dbReference type="NCBIfam" id="TIGR01022">
    <property type="entry name" value="rpmJ_bact"/>
    <property type="match status" value="1"/>
</dbReference>
<dbReference type="InterPro" id="IPR000473">
    <property type="entry name" value="Ribosomal_bL36"/>
</dbReference>
<feature type="region of interest" description="Disordered" evidence="8">
    <location>
        <begin position="63"/>
        <end position="83"/>
    </location>
</feature>
<comment type="subcellular location">
    <subcellularLocation>
        <location evidence="1">Mitochondrion</location>
    </subcellularLocation>
</comment>
<dbReference type="PANTHER" id="PTHR46909">
    <property type="entry name" value="39S RIBOSOMAL PROTEIN L36, MITOCHONDRIAL"/>
    <property type="match status" value="1"/>
</dbReference>
<name>A0AB34J495_PRYPA</name>
<dbReference type="GO" id="GO:0003735">
    <property type="term" value="F:structural constituent of ribosome"/>
    <property type="evidence" value="ECO:0007669"/>
    <property type="project" value="InterPro"/>
</dbReference>
<dbReference type="Pfam" id="PF00444">
    <property type="entry name" value="Ribosomal_L36"/>
    <property type="match status" value="1"/>
</dbReference>
<dbReference type="PANTHER" id="PTHR46909:SF1">
    <property type="entry name" value="LARGE RIBOSOMAL SUBUNIT PROTEIN BL36M"/>
    <property type="match status" value="1"/>
</dbReference>
<protein>
    <recommendedName>
        <fullName evidence="7">Ribosomal protein</fullName>
    </recommendedName>
</protein>
<dbReference type="SUPFAM" id="SSF57840">
    <property type="entry name" value="Ribosomal protein L36"/>
    <property type="match status" value="1"/>
</dbReference>
<dbReference type="InterPro" id="IPR052143">
    <property type="entry name" value="Mitoribosomal_bL36m"/>
</dbReference>
<gene>
    <name evidence="9" type="ORF">AB1Y20_005438</name>
</gene>
<evidence type="ECO:0000256" key="7">
    <source>
        <dbReference type="RuleBase" id="RU000570"/>
    </source>
</evidence>
<accession>A0AB34J495</accession>
<dbReference type="AlphaFoldDB" id="A0AB34J495"/>
<evidence type="ECO:0000256" key="8">
    <source>
        <dbReference type="SAM" id="MobiDB-lite"/>
    </source>
</evidence>
<dbReference type="GO" id="GO:0005762">
    <property type="term" value="C:mitochondrial large ribosomal subunit"/>
    <property type="evidence" value="ECO:0007669"/>
    <property type="project" value="TreeGrafter"/>
</dbReference>
<evidence type="ECO:0000256" key="1">
    <source>
        <dbReference type="ARBA" id="ARBA00004173"/>
    </source>
</evidence>